<dbReference type="OrthoDB" id="3251775at2759"/>
<evidence type="ECO:0008006" key="4">
    <source>
        <dbReference type="Google" id="ProtNLM"/>
    </source>
</evidence>
<keyword evidence="1" id="KW-0472">Membrane</keyword>
<dbReference type="AlphaFoldDB" id="A0A0H2SI87"/>
<keyword evidence="1" id="KW-1133">Transmembrane helix</keyword>
<evidence type="ECO:0000256" key="1">
    <source>
        <dbReference type="SAM" id="Phobius"/>
    </source>
</evidence>
<keyword evidence="1" id="KW-0812">Transmembrane</keyword>
<evidence type="ECO:0000313" key="2">
    <source>
        <dbReference type="EMBL" id="KLO16821.1"/>
    </source>
</evidence>
<sequence>METGYSHPSTYRESSSPMETCRLKGCFRSAISVIFIDIFAFAFGSGLVLFQLIRLWSCGKGFGLLIALGWILTNIVTVVCSVLITITLKDNHGVAFFNFLVVKACDILSKPRLIVGCYIPAVVLEVYSFALLCLNTASRPRAATQRLVSLLYKDGVVFFLVTLSTRLLNLILNISAPTSLAVLGISFGASLYSVSVARLHLRMSAISAEYDEDSLYEYEDLIQAHDLQDCVKKRNSIPLKQLN</sequence>
<protein>
    <recommendedName>
        <fullName evidence="4">Transmembrane protein</fullName>
    </recommendedName>
</protein>
<feature type="transmembrane region" description="Helical" evidence="1">
    <location>
        <begin position="180"/>
        <end position="201"/>
    </location>
</feature>
<organism evidence="2 3">
    <name type="scientific">Schizopora paradoxa</name>
    <dbReference type="NCBI Taxonomy" id="27342"/>
    <lineage>
        <taxon>Eukaryota</taxon>
        <taxon>Fungi</taxon>
        <taxon>Dikarya</taxon>
        <taxon>Basidiomycota</taxon>
        <taxon>Agaricomycotina</taxon>
        <taxon>Agaricomycetes</taxon>
        <taxon>Hymenochaetales</taxon>
        <taxon>Schizoporaceae</taxon>
        <taxon>Schizopora</taxon>
    </lineage>
</organism>
<feature type="transmembrane region" description="Helical" evidence="1">
    <location>
        <begin position="27"/>
        <end position="50"/>
    </location>
</feature>
<keyword evidence="3" id="KW-1185">Reference proteome</keyword>
<accession>A0A0H2SI87</accession>
<feature type="transmembrane region" description="Helical" evidence="1">
    <location>
        <begin position="155"/>
        <end position="174"/>
    </location>
</feature>
<feature type="transmembrane region" description="Helical" evidence="1">
    <location>
        <begin position="62"/>
        <end position="88"/>
    </location>
</feature>
<dbReference type="Proteomes" id="UP000053477">
    <property type="component" value="Unassembled WGS sequence"/>
</dbReference>
<reference evidence="2 3" key="1">
    <citation type="submission" date="2015-04" db="EMBL/GenBank/DDBJ databases">
        <title>Complete genome sequence of Schizopora paradoxa KUC8140, a cosmopolitan wood degrader in East Asia.</title>
        <authorList>
            <consortium name="DOE Joint Genome Institute"/>
            <person name="Min B."/>
            <person name="Park H."/>
            <person name="Jang Y."/>
            <person name="Kim J.-J."/>
            <person name="Kim K.H."/>
            <person name="Pangilinan J."/>
            <person name="Lipzen A."/>
            <person name="Riley R."/>
            <person name="Grigoriev I.V."/>
            <person name="Spatafora J.W."/>
            <person name="Choi I.-G."/>
        </authorList>
    </citation>
    <scope>NUCLEOTIDE SEQUENCE [LARGE SCALE GENOMIC DNA]</scope>
    <source>
        <strain evidence="2 3">KUC8140</strain>
    </source>
</reference>
<proteinExistence type="predicted"/>
<gene>
    <name evidence="2" type="ORF">SCHPADRAFT_193780</name>
</gene>
<evidence type="ECO:0000313" key="3">
    <source>
        <dbReference type="Proteomes" id="UP000053477"/>
    </source>
</evidence>
<dbReference type="EMBL" id="KQ085911">
    <property type="protein sequence ID" value="KLO16821.1"/>
    <property type="molecule type" value="Genomic_DNA"/>
</dbReference>
<name>A0A0H2SI87_9AGAM</name>
<feature type="transmembrane region" description="Helical" evidence="1">
    <location>
        <begin position="113"/>
        <end position="134"/>
    </location>
</feature>
<dbReference type="InParanoid" id="A0A0H2SI87"/>